<dbReference type="AlphaFoldDB" id="A0A8J6HN14"/>
<accession>A0A8J6HN14</accession>
<evidence type="ECO:0000313" key="1">
    <source>
        <dbReference type="EMBL" id="KAH0817257.1"/>
    </source>
</evidence>
<protein>
    <submittedName>
        <fullName evidence="1">Uncharacterized protein</fullName>
    </submittedName>
</protein>
<comment type="caution">
    <text evidence="1">The sequence shown here is derived from an EMBL/GenBank/DDBJ whole genome shotgun (WGS) entry which is preliminary data.</text>
</comment>
<evidence type="ECO:0000313" key="2">
    <source>
        <dbReference type="Proteomes" id="UP000719412"/>
    </source>
</evidence>
<dbReference type="Proteomes" id="UP000719412">
    <property type="component" value="Unassembled WGS sequence"/>
</dbReference>
<dbReference type="EMBL" id="JABDTM020019962">
    <property type="protein sequence ID" value="KAH0817257.1"/>
    <property type="molecule type" value="Genomic_DNA"/>
</dbReference>
<keyword evidence="2" id="KW-1185">Reference proteome</keyword>
<proteinExistence type="predicted"/>
<sequence>MFIFSCNKQPCSGGAEPCCVPCCDFPFAQVVMSCPPPILAPTRPEPVKPLQLPCPCPCGPPPLTPEEAERSRFDNFYNNYNIDWHSESPCCKSCCKAPEQSRKSRCCEDYTKQDDCCPAPGCPTGFKPCTMRLTPPPCCDPCGVWCAQVQPCPPKAKKKTNIYQPGPCCRPCCKHWKPKEPPCLYDDPCKADCFNHPPGMKPSGRHDERYVIQSTHQLFRAATVFLQFRYLLRQAQKRSERAEQGVEEH</sequence>
<organism evidence="1 2">
    <name type="scientific">Tenebrio molitor</name>
    <name type="common">Yellow mealworm beetle</name>
    <dbReference type="NCBI Taxonomy" id="7067"/>
    <lineage>
        <taxon>Eukaryota</taxon>
        <taxon>Metazoa</taxon>
        <taxon>Ecdysozoa</taxon>
        <taxon>Arthropoda</taxon>
        <taxon>Hexapoda</taxon>
        <taxon>Insecta</taxon>
        <taxon>Pterygota</taxon>
        <taxon>Neoptera</taxon>
        <taxon>Endopterygota</taxon>
        <taxon>Coleoptera</taxon>
        <taxon>Polyphaga</taxon>
        <taxon>Cucujiformia</taxon>
        <taxon>Tenebrionidae</taxon>
        <taxon>Tenebrio</taxon>
    </lineage>
</organism>
<name>A0A8J6HN14_TENMO</name>
<reference evidence="1" key="2">
    <citation type="submission" date="2021-08" db="EMBL/GenBank/DDBJ databases">
        <authorList>
            <person name="Eriksson T."/>
        </authorList>
    </citation>
    <scope>NUCLEOTIDE SEQUENCE</scope>
    <source>
        <strain evidence="1">Stoneville</strain>
        <tissue evidence="1">Whole head</tissue>
    </source>
</reference>
<gene>
    <name evidence="1" type="ORF">GEV33_005534</name>
</gene>
<reference evidence="1" key="1">
    <citation type="journal article" date="2020" name="J Insects Food Feed">
        <title>The yellow mealworm (Tenebrio molitor) genome: a resource for the emerging insects as food and feed industry.</title>
        <authorList>
            <person name="Eriksson T."/>
            <person name="Andere A."/>
            <person name="Kelstrup H."/>
            <person name="Emery V."/>
            <person name="Picard C."/>
        </authorList>
    </citation>
    <scope>NUCLEOTIDE SEQUENCE</scope>
    <source>
        <strain evidence="1">Stoneville</strain>
        <tissue evidence="1">Whole head</tissue>
    </source>
</reference>